<dbReference type="SUPFAM" id="SSF52540">
    <property type="entry name" value="P-loop containing nucleoside triphosphate hydrolases"/>
    <property type="match status" value="1"/>
</dbReference>
<dbReference type="GO" id="GO:0003688">
    <property type="term" value="F:DNA replication origin binding"/>
    <property type="evidence" value="ECO:0007669"/>
    <property type="project" value="TreeGrafter"/>
</dbReference>
<organism evidence="1 2">
    <name type="scientific">Planktotalea frisia</name>
    <dbReference type="NCBI Taxonomy" id="696762"/>
    <lineage>
        <taxon>Bacteria</taxon>
        <taxon>Pseudomonadati</taxon>
        <taxon>Pseudomonadota</taxon>
        <taxon>Alphaproteobacteria</taxon>
        <taxon>Rhodobacterales</taxon>
        <taxon>Paracoccaceae</taxon>
        <taxon>Planktotalea</taxon>
    </lineage>
</organism>
<dbReference type="InterPro" id="IPR027417">
    <property type="entry name" value="P-loop_NTPase"/>
</dbReference>
<dbReference type="GO" id="GO:0006270">
    <property type="term" value="P:DNA replication initiation"/>
    <property type="evidence" value="ECO:0007669"/>
    <property type="project" value="TreeGrafter"/>
</dbReference>
<dbReference type="RefSeq" id="WP_072632185.1">
    <property type="nucleotide sequence ID" value="NZ_MLCB01000201.1"/>
</dbReference>
<gene>
    <name evidence="1" type="primary">hda</name>
    <name evidence="1" type="ORF">PFRI_37070</name>
</gene>
<comment type="caution">
    <text evidence="1">The sequence shown here is derived from an EMBL/GenBank/DDBJ whole genome shotgun (WGS) entry which is preliminary data.</text>
</comment>
<dbReference type="PANTHER" id="PTHR30050:SF5">
    <property type="entry name" value="DNAA REGULATORY INACTIVATOR HDA"/>
    <property type="match status" value="1"/>
</dbReference>
<dbReference type="OrthoDB" id="7390113at2"/>
<evidence type="ECO:0000313" key="2">
    <source>
        <dbReference type="Proteomes" id="UP000184514"/>
    </source>
</evidence>
<dbReference type="Gene3D" id="1.10.8.60">
    <property type="match status" value="1"/>
</dbReference>
<dbReference type="Proteomes" id="UP000184514">
    <property type="component" value="Unassembled WGS sequence"/>
</dbReference>
<proteinExistence type="predicted"/>
<reference evidence="1 2" key="1">
    <citation type="submission" date="2016-10" db="EMBL/GenBank/DDBJ databases">
        <title>Genome sequence of Planktotalea frisia SH6-1.</title>
        <authorList>
            <person name="Poehlein A."/>
            <person name="Bakenhus I."/>
            <person name="Voget S."/>
            <person name="Brinkhoff T."/>
            <person name="Simon M."/>
        </authorList>
    </citation>
    <scope>NUCLEOTIDE SEQUENCE [LARGE SCALE GENOMIC DNA]</scope>
    <source>
        <strain evidence="1 2">SH6-1</strain>
    </source>
</reference>
<evidence type="ECO:0000313" key="1">
    <source>
        <dbReference type="EMBL" id="OJI92112.1"/>
    </source>
</evidence>
<dbReference type="PANTHER" id="PTHR30050">
    <property type="entry name" value="CHROMOSOMAL REPLICATION INITIATOR PROTEIN DNAA"/>
    <property type="match status" value="1"/>
</dbReference>
<accession>A0A1L9NSE1</accession>
<dbReference type="GO" id="GO:0005886">
    <property type="term" value="C:plasma membrane"/>
    <property type="evidence" value="ECO:0007669"/>
    <property type="project" value="TreeGrafter"/>
</dbReference>
<dbReference type="AlphaFoldDB" id="A0A1L9NSE1"/>
<dbReference type="STRING" id="696762.PFRI_37070"/>
<name>A0A1L9NSE1_9RHOB</name>
<dbReference type="Gene3D" id="3.40.50.300">
    <property type="entry name" value="P-loop containing nucleotide triphosphate hydrolases"/>
    <property type="match status" value="1"/>
</dbReference>
<protein>
    <submittedName>
        <fullName evidence="1">DnaA regulatory inactivator Hda</fullName>
    </submittedName>
</protein>
<keyword evidence="2" id="KW-1185">Reference proteome</keyword>
<sequence length="234" mass="25210">MSTQLSFDLPARAALGRDDFFISPSNALAVAMIDTPDTWSNGKLLLIGPKGSGKTHLAHVWAAQSGARIISALTLQEDDVPDLLRTPLVIEDIDQITKDHALETALFHLHNLAQAEGRALLFTAKSQPQHWGLTLPDLASRLQAIQTATLEAPDDTLLTAVLMKLFADRQLNPAPDVIPFLALRIDRSFAAAQQVVAALDKAALDAGRAITRAFASAALDKIREDSAHSDAQQE</sequence>
<dbReference type="EMBL" id="MLCB01000201">
    <property type="protein sequence ID" value="OJI92112.1"/>
    <property type="molecule type" value="Genomic_DNA"/>
</dbReference>